<organism evidence="2">
    <name type="scientific">Zeugodacus cucurbitae</name>
    <name type="common">Melon fruit fly</name>
    <name type="synonym">Bactrocera cucurbitae</name>
    <dbReference type="NCBI Taxonomy" id="28588"/>
    <lineage>
        <taxon>Eukaryota</taxon>
        <taxon>Metazoa</taxon>
        <taxon>Ecdysozoa</taxon>
        <taxon>Arthropoda</taxon>
        <taxon>Hexapoda</taxon>
        <taxon>Insecta</taxon>
        <taxon>Pterygota</taxon>
        <taxon>Neoptera</taxon>
        <taxon>Endopterygota</taxon>
        <taxon>Diptera</taxon>
        <taxon>Brachycera</taxon>
        <taxon>Muscomorpha</taxon>
        <taxon>Tephritoidea</taxon>
        <taxon>Tephritidae</taxon>
        <taxon>Zeugodacus</taxon>
        <taxon>Zeugodacus</taxon>
    </lineage>
</organism>
<dbReference type="AlphaFoldDB" id="A0A0A1WML9"/>
<proteinExistence type="predicted"/>
<gene>
    <name evidence="2" type="ORF">g.6508</name>
</gene>
<sequence>MLRGCSKFTNLSQSIMRNLPLNPTQFKRYIADKCCPSQAADDTADQASAKPAFKNDAFTPPAFMPLTAYRALDDPNEVLGPQCGAHKCKDYKNPEFFAYHRYSFYELQYATLALAKNSEGGVLYEAEPEDECEKECAEDDSAEAETCETTENECKESNADK</sequence>
<feature type="compositionally biased region" description="Basic and acidic residues" evidence="1">
    <location>
        <begin position="152"/>
        <end position="161"/>
    </location>
</feature>
<dbReference type="EMBL" id="GBXI01014185">
    <property type="protein sequence ID" value="JAD00107.1"/>
    <property type="molecule type" value="Transcribed_RNA"/>
</dbReference>
<dbReference type="GO" id="GO:0045271">
    <property type="term" value="C:respiratory chain complex I"/>
    <property type="evidence" value="ECO:0007669"/>
    <property type="project" value="InterPro"/>
</dbReference>
<evidence type="ECO:0000313" key="2">
    <source>
        <dbReference type="EMBL" id="JAD00107.1"/>
    </source>
</evidence>
<name>A0A0A1WML9_ZEUCU</name>
<evidence type="ECO:0000256" key="1">
    <source>
        <dbReference type="SAM" id="MobiDB-lite"/>
    </source>
</evidence>
<accession>A0A0A1WML9</accession>
<feature type="region of interest" description="Disordered" evidence="1">
    <location>
        <begin position="134"/>
        <end position="161"/>
    </location>
</feature>
<dbReference type="GO" id="GO:0005739">
    <property type="term" value="C:mitochondrion"/>
    <property type="evidence" value="ECO:0007669"/>
    <property type="project" value="InterPro"/>
</dbReference>
<protein>
    <submittedName>
        <fullName evidence="2">Uncharacterized protein</fullName>
    </submittedName>
</protein>
<reference evidence="2" key="2">
    <citation type="journal article" date="2015" name="Gigascience">
        <title>Reconstructing a comprehensive transcriptome assembly of a white-pupal translocated strain of the pest fruit fly Bactrocera cucurbitae.</title>
        <authorList>
            <person name="Sim S.B."/>
            <person name="Calla B."/>
            <person name="Hall B."/>
            <person name="DeRego T."/>
            <person name="Geib S.M."/>
        </authorList>
    </citation>
    <scope>NUCLEOTIDE SEQUENCE</scope>
</reference>
<reference evidence="2" key="1">
    <citation type="submission" date="2014-11" db="EMBL/GenBank/DDBJ databases">
        <authorList>
            <person name="Geib S."/>
        </authorList>
    </citation>
    <scope>NUCLEOTIDE SEQUENCE</scope>
</reference>
<dbReference type="InterPro" id="IPR026193">
    <property type="entry name" value="NDUFV3"/>
</dbReference>
<feature type="compositionally biased region" description="Acidic residues" evidence="1">
    <location>
        <begin position="134"/>
        <end position="151"/>
    </location>
</feature>
<dbReference type="Pfam" id="PF15880">
    <property type="entry name" value="NDUFV3"/>
    <property type="match status" value="1"/>
</dbReference>